<dbReference type="PANTHER" id="PTHR10796">
    <property type="entry name" value="PATCHED-RELATED"/>
    <property type="match status" value="1"/>
</dbReference>
<sequence length="614" mass="69231">MTVWPKTPQKSRAEGKKVDKQRFADFYNITYEGLEIWAVLVTEKRSTGRKYMNMSMELLNEVERLDKYVHNVSVVVDDTVIHYDDLHGIEINYVFNWYKYAYSWSDFFADINLTYPVGTAMGHKFFIGSHFFGVNKHKDSFRGPIEKMEFVTLWYMNQTPNMRERKRLQALQLELFRLSRLDNFSDLISFEMYGDQVANAEMLRGTVYTVNLFVVGVILMVAFMAFAFNHLILRSQIILILAAVGSPAIATATCFAILGWIGFPFNSIMCITPFLVMGIGVDDAFLLLHAWRRYGKHPVKERMRIVVQQIGPSMAITSATNTVAFGVGVFSPTPQYSPINFISAMPNVSKPQELSSFLEMIGRLEHSDGCYGPERTQVLLRDFLEWGEANNETLTLDDLPAYLSVRKIKDVNIVQYNMTNGTVDSALMNYIVNVVDELIKAVLITFACMTLACAFMIPSLTGASIATLSMLSISFTLLGILALWGQSLDPVTMINVLMAIGLSVDFSAHVCYHYHLGQRDGLLLKANERITKILRAVGRPMAEASLSTLICMFPLFFVPVYIIVAFAKTVCLVSLLGLFHGIVIIPVCLSFLIRTKDTPSNNLVLNEQKETMLT</sequence>
<comment type="similarity">
    <text evidence="2">Belongs to the patched family.</text>
</comment>
<keyword evidence="3 7" id="KW-0812">Transmembrane</keyword>
<proteinExistence type="inferred from homology"/>
<evidence type="ECO:0000259" key="8">
    <source>
        <dbReference type="PROSITE" id="PS50156"/>
    </source>
</evidence>
<dbReference type="InterPro" id="IPR051697">
    <property type="entry name" value="Patched_domain-protein"/>
</dbReference>
<dbReference type="EMBL" id="CATQJL010000316">
    <property type="protein sequence ID" value="CAJ0607838.1"/>
    <property type="molecule type" value="Genomic_DNA"/>
</dbReference>
<organism evidence="9 10">
    <name type="scientific">Cylicocyclus nassatus</name>
    <name type="common">Nematode worm</name>
    <dbReference type="NCBI Taxonomy" id="53992"/>
    <lineage>
        <taxon>Eukaryota</taxon>
        <taxon>Metazoa</taxon>
        <taxon>Ecdysozoa</taxon>
        <taxon>Nematoda</taxon>
        <taxon>Chromadorea</taxon>
        <taxon>Rhabditida</taxon>
        <taxon>Rhabditina</taxon>
        <taxon>Rhabditomorpha</taxon>
        <taxon>Strongyloidea</taxon>
        <taxon>Strongylidae</taxon>
        <taxon>Cylicocyclus</taxon>
    </lineage>
</organism>
<comment type="subcellular location">
    <subcellularLocation>
        <location evidence="1">Membrane</location>
        <topology evidence="1">Multi-pass membrane protein</topology>
    </subcellularLocation>
</comment>
<dbReference type="InterPro" id="IPR003392">
    <property type="entry name" value="PTHD_SSD"/>
</dbReference>
<dbReference type="PANTHER" id="PTHR10796:SF94">
    <property type="entry name" value="SSD DOMAIN-CONTAINING PROTEIN"/>
    <property type="match status" value="1"/>
</dbReference>
<feature type="transmembrane region" description="Helical" evidence="7">
    <location>
        <begin position="463"/>
        <end position="484"/>
    </location>
</feature>
<accession>A0AA36HD90</accession>
<evidence type="ECO:0000256" key="6">
    <source>
        <dbReference type="ARBA" id="ARBA00023180"/>
    </source>
</evidence>
<keyword evidence="5 7" id="KW-0472">Membrane</keyword>
<dbReference type="GO" id="GO:0030659">
    <property type="term" value="C:cytoplasmic vesicle membrane"/>
    <property type="evidence" value="ECO:0007669"/>
    <property type="project" value="TreeGrafter"/>
</dbReference>
<evidence type="ECO:0000256" key="3">
    <source>
        <dbReference type="ARBA" id="ARBA00022692"/>
    </source>
</evidence>
<evidence type="ECO:0000313" key="9">
    <source>
        <dbReference type="EMBL" id="CAJ0607838.1"/>
    </source>
</evidence>
<feature type="transmembrane region" description="Helical" evidence="7">
    <location>
        <begin position="438"/>
        <end position="457"/>
    </location>
</feature>
<dbReference type="GO" id="GO:0005886">
    <property type="term" value="C:plasma membrane"/>
    <property type="evidence" value="ECO:0007669"/>
    <property type="project" value="TreeGrafter"/>
</dbReference>
<evidence type="ECO:0000256" key="5">
    <source>
        <dbReference type="ARBA" id="ARBA00023136"/>
    </source>
</evidence>
<keyword evidence="10" id="KW-1185">Reference proteome</keyword>
<feature type="transmembrane region" description="Helical" evidence="7">
    <location>
        <begin position="274"/>
        <end position="294"/>
    </location>
</feature>
<feature type="transmembrane region" description="Helical" evidence="7">
    <location>
        <begin position="571"/>
        <end position="593"/>
    </location>
</feature>
<dbReference type="AlphaFoldDB" id="A0AA36HD90"/>
<dbReference type="Proteomes" id="UP001176961">
    <property type="component" value="Unassembled WGS sequence"/>
</dbReference>
<keyword evidence="4 7" id="KW-1133">Transmembrane helix</keyword>
<dbReference type="Pfam" id="PF02460">
    <property type="entry name" value="Patched"/>
    <property type="match status" value="1"/>
</dbReference>
<dbReference type="PROSITE" id="PS50156">
    <property type="entry name" value="SSD"/>
    <property type="match status" value="1"/>
</dbReference>
<dbReference type="GO" id="GO:0018996">
    <property type="term" value="P:molting cycle, collagen and cuticulin-based cuticle"/>
    <property type="evidence" value="ECO:0007669"/>
    <property type="project" value="TreeGrafter"/>
</dbReference>
<evidence type="ECO:0000256" key="1">
    <source>
        <dbReference type="ARBA" id="ARBA00004141"/>
    </source>
</evidence>
<feature type="transmembrane region" description="Helical" evidence="7">
    <location>
        <begin position="496"/>
        <end position="515"/>
    </location>
</feature>
<feature type="transmembrane region" description="Helical" evidence="7">
    <location>
        <begin position="208"/>
        <end position="228"/>
    </location>
</feature>
<reference evidence="9" key="1">
    <citation type="submission" date="2023-07" db="EMBL/GenBank/DDBJ databases">
        <authorList>
            <consortium name="CYATHOMIX"/>
        </authorList>
    </citation>
    <scope>NUCLEOTIDE SEQUENCE</scope>
    <source>
        <strain evidence="9">N/A</strain>
    </source>
</reference>
<evidence type="ECO:0000256" key="7">
    <source>
        <dbReference type="SAM" id="Phobius"/>
    </source>
</evidence>
<feature type="transmembrane region" description="Helical" evidence="7">
    <location>
        <begin position="544"/>
        <end position="564"/>
    </location>
</feature>
<keyword evidence="6" id="KW-0325">Glycoprotein</keyword>
<name>A0AA36HD90_CYLNA</name>
<gene>
    <name evidence="9" type="ORF">CYNAS_LOCUS19821</name>
</gene>
<feature type="domain" description="SSD" evidence="8">
    <location>
        <begin position="209"/>
        <end position="345"/>
    </location>
</feature>
<comment type="caution">
    <text evidence="9">The sequence shown here is derived from an EMBL/GenBank/DDBJ whole genome shotgun (WGS) entry which is preliminary data.</text>
</comment>
<evidence type="ECO:0000256" key="4">
    <source>
        <dbReference type="ARBA" id="ARBA00022989"/>
    </source>
</evidence>
<evidence type="ECO:0000256" key="2">
    <source>
        <dbReference type="ARBA" id="ARBA00005585"/>
    </source>
</evidence>
<dbReference type="SUPFAM" id="SSF82866">
    <property type="entry name" value="Multidrug efflux transporter AcrB transmembrane domain"/>
    <property type="match status" value="2"/>
</dbReference>
<evidence type="ECO:0000313" key="10">
    <source>
        <dbReference type="Proteomes" id="UP001176961"/>
    </source>
</evidence>
<dbReference type="GO" id="GO:0006897">
    <property type="term" value="P:endocytosis"/>
    <property type="evidence" value="ECO:0007669"/>
    <property type="project" value="TreeGrafter"/>
</dbReference>
<dbReference type="Gene3D" id="1.20.1640.10">
    <property type="entry name" value="Multidrug efflux transporter AcrB transmembrane domain"/>
    <property type="match status" value="2"/>
</dbReference>
<dbReference type="InterPro" id="IPR000731">
    <property type="entry name" value="SSD"/>
</dbReference>
<feature type="transmembrane region" description="Helical" evidence="7">
    <location>
        <begin position="237"/>
        <end position="262"/>
    </location>
</feature>
<protein>
    <recommendedName>
        <fullName evidence="8">SSD domain-containing protein</fullName>
    </recommendedName>
</protein>